<feature type="domain" description="Glucose-methanol-choline oxidoreductase N-terminal" evidence="16">
    <location>
        <begin position="206"/>
        <end position="301"/>
    </location>
</feature>
<dbReference type="PANTHER" id="PTHR47470:SF1">
    <property type="entry name" value="FAD-DEPENDENT OXIDOREDUCTASE 2 FAD BINDING DOMAIN-CONTAINING PROTEIN"/>
    <property type="match status" value="1"/>
</dbReference>
<dbReference type="Pfam" id="PF13450">
    <property type="entry name" value="NAD_binding_8"/>
    <property type="match status" value="1"/>
</dbReference>
<dbReference type="Gene3D" id="3.50.50.60">
    <property type="entry name" value="FAD/NAD(P)-binding domain"/>
    <property type="match status" value="3"/>
</dbReference>
<keyword evidence="19" id="KW-1185">Reference proteome</keyword>
<dbReference type="AlphaFoldDB" id="A0A521FUC2"/>
<dbReference type="GO" id="GO:0008203">
    <property type="term" value="P:cholesterol metabolic process"/>
    <property type="evidence" value="ECO:0007669"/>
    <property type="project" value="UniProtKB-KW"/>
</dbReference>
<accession>A0A521FUC2</accession>
<proteinExistence type="inferred from homology"/>
<dbReference type="GO" id="GO:0050660">
    <property type="term" value="F:flavin adenine dinucleotide binding"/>
    <property type="evidence" value="ECO:0007669"/>
    <property type="project" value="InterPro"/>
</dbReference>
<evidence type="ECO:0000256" key="5">
    <source>
        <dbReference type="ARBA" id="ARBA00022827"/>
    </source>
</evidence>
<dbReference type="GO" id="GO:0004769">
    <property type="term" value="F:steroid Delta-isomerase activity"/>
    <property type="evidence" value="ECO:0007669"/>
    <property type="project" value="UniProtKB-EC"/>
</dbReference>
<dbReference type="InterPro" id="IPR036188">
    <property type="entry name" value="FAD/NAD-bd_sf"/>
</dbReference>
<dbReference type="InterPro" id="IPR007867">
    <property type="entry name" value="GMC_OxRtase_C"/>
</dbReference>
<dbReference type="EMBL" id="FXTJ01000019">
    <property type="protein sequence ID" value="SMO99799.1"/>
    <property type="molecule type" value="Genomic_DNA"/>
</dbReference>
<evidence type="ECO:0000256" key="12">
    <source>
        <dbReference type="ARBA" id="ARBA00049645"/>
    </source>
</evidence>
<evidence type="ECO:0000256" key="10">
    <source>
        <dbReference type="ARBA" id="ARBA00023235"/>
    </source>
</evidence>
<protein>
    <recommendedName>
        <fullName evidence="14">Cholesterol oxidase</fullName>
        <ecNumber evidence="13">1.1.3.6</ecNumber>
        <ecNumber evidence="11">5.3.3.1</ecNumber>
    </recommendedName>
    <alternativeName>
        <fullName evidence="15">Cholesterol isomerase</fullName>
    </alternativeName>
</protein>
<evidence type="ECO:0000256" key="14">
    <source>
        <dbReference type="ARBA" id="ARBA00049744"/>
    </source>
</evidence>
<keyword evidence="7" id="KW-0443">Lipid metabolism</keyword>
<keyword evidence="8" id="KW-1207">Sterol metabolism</keyword>
<dbReference type="GO" id="GO:0016995">
    <property type="term" value="F:cholesterol oxidase activity"/>
    <property type="evidence" value="ECO:0007669"/>
    <property type="project" value="UniProtKB-EC"/>
</dbReference>
<dbReference type="PANTHER" id="PTHR47470">
    <property type="entry name" value="CHOLESTEROL OXIDASE"/>
    <property type="match status" value="1"/>
</dbReference>
<reference evidence="18 19" key="1">
    <citation type="submission" date="2017-05" db="EMBL/GenBank/DDBJ databases">
        <authorList>
            <person name="Varghese N."/>
            <person name="Submissions S."/>
        </authorList>
    </citation>
    <scope>NUCLEOTIDE SEQUENCE [LARGE SCALE GENOMIC DNA]</scope>
    <source>
        <strain evidence="18 19">DSM 46834</strain>
    </source>
</reference>
<dbReference type="SUPFAM" id="SSF51905">
    <property type="entry name" value="FAD/NAD(P)-binding domain"/>
    <property type="match status" value="1"/>
</dbReference>
<keyword evidence="4" id="KW-0285">Flavoprotein</keyword>
<organism evidence="18 19">
    <name type="scientific">Geodermatophilus aquaeductus</name>
    <dbReference type="NCBI Taxonomy" id="1564161"/>
    <lineage>
        <taxon>Bacteria</taxon>
        <taxon>Bacillati</taxon>
        <taxon>Actinomycetota</taxon>
        <taxon>Actinomycetes</taxon>
        <taxon>Geodermatophilales</taxon>
        <taxon>Geodermatophilaceae</taxon>
        <taxon>Geodermatophilus</taxon>
    </lineage>
</organism>
<evidence type="ECO:0000256" key="8">
    <source>
        <dbReference type="ARBA" id="ARBA00023166"/>
    </source>
</evidence>
<keyword evidence="6" id="KW-0560">Oxidoreductase</keyword>
<dbReference type="InterPro" id="IPR052542">
    <property type="entry name" value="Cholesterol_Oxidase"/>
</dbReference>
<dbReference type="InterPro" id="IPR000172">
    <property type="entry name" value="GMC_OxRdtase_N"/>
</dbReference>
<evidence type="ECO:0000256" key="7">
    <source>
        <dbReference type="ARBA" id="ARBA00023098"/>
    </source>
</evidence>
<sequence length="561" mass="60571">MTTGDRSDFDVVVVGSGFGGSVMAWRLADAGLAVCLLERGKPYPPGSFARSPHDMGRNFWDPSEGRQGLFDVWSFTSISAVVSSGLGGGSLIYANVLLRKDPNTFAHEPLPGGGAEEWPVTYGDLERHYSAVEQMMDVQAYPLDRPPYDRTLKATALREAATTLGLDWQLPNLAVTFGNDVDRPVPGEQIPDGAYPNLHGLPRSTCRLVGECDIGCNYGSKNSLDHTYLSAAHHQGADIRTRCEVRAFRPYDGGYAVDYVEHRETDAGVGIPPDRLPLKRLTCRRLVLSAGALGSTFLLLKNRSMLPHLSPMLGARFSGNGDYLGFAVKRRGRDGGVGRFDPTFGPVITTATRLRDTADGGEGRGAYIEDAGYPEFVNWLVEEGVITQTAGLGRFLLERGLARLTRRPKTSIASPLSRVFGRNTLAVSSLPLLGMGRDVPDGWMSLRGGYLDVDWRPTSSRGYLRRVDGAMRDLSAAMGARYVNPLWWLNLLVTVHPLGGCPMGTGPDRGVVDSYGRVFGHPGLYVADGSVMPGPVGANPSLTIAALADRFAERLVDDAAG</sequence>
<evidence type="ECO:0000256" key="3">
    <source>
        <dbReference type="ARBA" id="ARBA00022548"/>
    </source>
</evidence>
<evidence type="ECO:0000256" key="9">
    <source>
        <dbReference type="ARBA" id="ARBA00023221"/>
    </source>
</evidence>
<dbReference type="Pfam" id="PF05199">
    <property type="entry name" value="GMC_oxred_C"/>
    <property type="match status" value="1"/>
</dbReference>
<keyword evidence="5" id="KW-0274">FAD</keyword>
<evidence type="ECO:0000256" key="6">
    <source>
        <dbReference type="ARBA" id="ARBA00023002"/>
    </source>
</evidence>
<dbReference type="Pfam" id="PF00732">
    <property type="entry name" value="GMC_oxred_N"/>
    <property type="match status" value="1"/>
</dbReference>
<dbReference type="EC" id="1.1.3.6" evidence="13"/>
<evidence type="ECO:0000256" key="2">
    <source>
        <dbReference type="ARBA" id="ARBA00010790"/>
    </source>
</evidence>
<evidence type="ECO:0000313" key="19">
    <source>
        <dbReference type="Proteomes" id="UP000317484"/>
    </source>
</evidence>
<evidence type="ECO:0000259" key="17">
    <source>
        <dbReference type="Pfam" id="PF05199"/>
    </source>
</evidence>
<feature type="domain" description="Glucose-methanol-choline oxidoreductase C-terminal" evidence="17">
    <location>
        <begin position="493"/>
        <end position="548"/>
    </location>
</feature>
<evidence type="ECO:0000256" key="1">
    <source>
        <dbReference type="ARBA" id="ARBA00001974"/>
    </source>
</evidence>
<dbReference type="EC" id="5.3.3.1" evidence="11"/>
<evidence type="ECO:0000256" key="15">
    <source>
        <dbReference type="ARBA" id="ARBA00049778"/>
    </source>
</evidence>
<keyword evidence="3" id="KW-0153">Cholesterol metabolism</keyword>
<comment type="cofactor">
    <cofactor evidence="1">
        <name>FAD</name>
        <dbReference type="ChEBI" id="CHEBI:57692"/>
    </cofactor>
</comment>
<dbReference type="RefSeq" id="WP_221888400.1">
    <property type="nucleotide sequence ID" value="NZ_FXTJ01000019.1"/>
</dbReference>
<keyword evidence="9" id="KW-0753">Steroid metabolism</keyword>
<evidence type="ECO:0000259" key="16">
    <source>
        <dbReference type="Pfam" id="PF00732"/>
    </source>
</evidence>
<evidence type="ECO:0000256" key="13">
    <source>
        <dbReference type="ARBA" id="ARBA00049723"/>
    </source>
</evidence>
<comment type="pathway">
    <text evidence="12">Steroid metabolism; cholesterol degradation.</text>
</comment>
<evidence type="ECO:0000256" key="11">
    <source>
        <dbReference type="ARBA" id="ARBA00038856"/>
    </source>
</evidence>
<name>A0A521FUC2_9ACTN</name>
<dbReference type="Proteomes" id="UP000317484">
    <property type="component" value="Unassembled WGS sequence"/>
</dbReference>
<evidence type="ECO:0000256" key="4">
    <source>
        <dbReference type="ARBA" id="ARBA00022630"/>
    </source>
</evidence>
<gene>
    <name evidence="18" type="ORF">SAMN06273567_11923</name>
</gene>
<comment type="similarity">
    <text evidence="2">Belongs to the GMC oxidoreductase family.</text>
</comment>
<keyword evidence="10" id="KW-0413">Isomerase</keyword>
<evidence type="ECO:0000313" key="18">
    <source>
        <dbReference type="EMBL" id="SMO99799.1"/>
    </source>
</evidence>